<accession>A0A0D0KLY5</accession>
<dbReference type="InterPro" id="IPR003016">
    <property type="entry name" value="2-oxoA_DH_lipoyl-BS"/>
</dbReference>
<sequence length="120" mass="12914">MLKFTQEHEWLKIEGDVATVGITTHAAEQLGDLVFVELPEVGATFSKDGDAATVESVKAASDVYCPLDGEITEINQAIVDDPSLVNSDPQGAGWFFKLKLSNTSDIDALLDEAAYKELIA</sequence>
<feature type="domain" description="Lipoyl-binding" evidence="5">
    <location>
        <begin position="17"/>
        <end position="99"/>
    </location>
</feature>
<dbReference type="InterPro" id="IPR011053">
    <property type="entry name" value="Single_hybrid_motif"/>
</dbReference>
<dbReference type="GO" id="GO:0009249">
    <property type="term" value="P:protein lipoylation"/>
    <property type="evidence" value="ECO:0007669"/>
    <property type="project" value="TreeGrafter"/>
</dbReference>
<evidence type="ECO:0000313" key="6">
    <source>
        <dbReference type="EMBL" id="KIP99046.1"/>
    </source>
</evidence>
<keyword evidence="2 3" id="KW-0450">Lipoyl</keyword>
<dbReference type="PROSITE" id="PS50968">
    <property type="entry name" value="BIOTINYL_LIPOYL"/>
    <property type="match status" value="1"/>
</dbReference>
<evidence type="ECO:0000256" key="1">
    <source>
        <dbReference type="ARBA" id="ARBA00009249"/>
    </source>
</evidence>
<dbReference type="InterPro" id="IPR002930">
    <property type="entry name" value="GCV_H"/>
</dbReference>
<comment type="caution">
    <text evidence="6">The sequence shown here is derived from an EMBL/GenBank/DDBJ whole genome shotgun (WGS) entry which is preliminary data.</text>
</comment>
<dbReference type="CDD" id="cd06848">
    <property type="entry name" value="GCS_H"/>
    <property type="match status" value="1"/>
</dbReference>
<feature type="modified residue" description="N6-lipoyllysine" evidence="3 4">
    <location>
        <position position="58"/>
    </location>
</feature>
<dbReference type="PROSITE" id="PS00189">
    <property type="entry name" value="LIPOYL"/>
    <property type="match status" value="1"/>
</dbReference>
<dbReference type="GO" id="GO:0005960">
    <property type="term" value="C:glycine cleavage complex"/>
    <property type="evidence" value="ECO:0007669"/>
    <property type="project" value="InterPro"/>
</dbReference>
<dbReference type="GO" id="GO:0005737">
    <property type="term" value="C:cytoplasm"/>
    <property type="evidence" value="ECO:0007669"/>
    <property type="project" value="TreeGrafter"/>
</dbReference>
<dbReference type="Gene3D" id="2.40.50.100">
    <property type="match status" value="1"/>
</dbReference>
<evidence type="ECO:0000259" key="5">
    <source>
        <dbReference type="PROSITE" id="PS50968"/>
    </source>
</evidence>
<dbReference type="PANTHER" id="PTHR11715:SF3">
    <property type="entry name" value="GLYCINE CLEAVAGE SYSTEM H PROTEIN-RELATED"/>
    <property type="match status" value="1"/>
</dbReference>
<dbReference type="InterPro" id="IPR017453">
    <property type="entry name" value="GCV_H_sub"/>
</dbReference>
<dbReference type="SUPFAM" id="SSF51230">
    <property type="entry name" value="Single hybrid motif"/>
    <property type="match status" value="1"/>
</dbReference>
<dbReference type="InterPro" id="IPR033753">
    <property type="entry name" value="GCV_H/Fam206"/>
</dbReference>
<dbReference type="NCBIfam" id="TIGR00527">
    <property type="entry name" value="gcvH"/>
    <property type="match status" value="1"/>
</dbReference>
<dbReference type="NCBIfam" id="NF002270">
    <property type="entry name" value="PRK01202.1"/>
    <property type="match status" value="1"/>
</dbReference>
<gene>
    <name evidence="3" type="primary">gcvH</name>
    <name evidence="6" type="ORF">RU07_20395</name>
</gene>
<comment type="similarity">
    <text evidence="1 3">Belongs to the GcvH family.</text>
</comment>
<organism evidence="6 7">
    <name type="scientific">Agrobacterium tumefaciens</name>
    <dbReference type="NCBI Taxonomy" id="358"/>
    <lineage>
        <taxon>Bacteria</taxon>
        <taxon>Pseudomonadati</taxon>
        <taxon>Pseudomonadota</taxon>
        <taxon>Alphaproteobacteria</taxon>
        <taxon>Hyphomicrobiales</taxon>
        <taxon>Rhizobiaceae</taxon>
        <taxon>Rhizobium/Agrobacterium group</taxon>
        <taxon>Agrobacterium</taxon>
        <taxon>Agrobacterium tumefaciens complex</taxon>
    </lineage>
</organism>
<evidence type="ECO:0000256" key="2">
    <source>
        <dbReference type="ARBA" id="ARBA00022823"/>
    </source>
</evidence>
<evidence type="ECO:0000313" key="7">
    <source>
        <dbReference type="Proteomes" id="UP000035017"/>
    </source>
</evidence>
<dbReference type="OrthoDB" id="9796712at2"/>
<dbReference type="Proteomes" id="UP000035017">
    <property type="component" value="Unassembled WGS sequence"/>
</dbReference>
<evidence type="ECO:0000256" key="4">
    <source>
        <dbReference type="PIRSR" id="PIRSR617453-50"/>
    </source>
</evidence>
<evidence type="ECO:0000256" key="3">
    <source>
        <dbReference type="HAMAP-Rule" id="MF_00272"/>
    </source>
</evidence>
<comment type="cofactor">
    <cofactor evidence="3">
        <name>(R)-lipoate</name>
        <dbReference type="ChEBI" id="CHEBI:83088"/>
    </cofactor>
    <text evidence="3">Binds 1 lipoyl cofactor covalently.</text>
</comment>
<dbReference type="GO" id="GO:0019464">
    <property type="term" value="P:glycine decarboxylation via glycine cleavage system"/>
    <property type="evidence" value="ECO:0007669"/>
    <property type="project" value="UniProtKB-UniRule"/>
</dbReference>
<dbReference type="InterPro" id="IPR000089">
    <property type="entry name" value="Biotin_lipoyl"/>
</dbReference>
<protein>
    <recommendedName>
        <fullName evidence="3">Glycine cleavage system H protein</fullName>
    </recommendedName>
</protein>
<dbReference type="Pfam" id="PF01597">
    <property type="entry name" value="GCV_H"/>
    <property type="match status" value="1"/>
</dbReference>
<dbReference type="AlphaFoldDB" id="A0A0D0KLY5"/>
<reference evidence="6 7" key="1">
    <citation type="submission" date="2014-12" db="EMBL/GenBank/DDBJ databases">
        <title>16Stimator: statistical estimation of ribosomal gene copy numbers from draft genome assemblies.</title>
        <authorList>
            <person name="Perisin M.A."/>
            <person name="Vetter M."/>
            <person name="Gilbert J.A."/>
            <person name="Bergelson J."/>
        </authorList>
    </citation>
    <scope>NUCLEOTIDE SEQUENCE [LARGE SCALE GENOMIC DNA]</scope>
    <source>
        <strain evidence="6 7">MEJ076</strain>
    </source>
</reference>
<proteinExistence type="inferred from homology"/>
<dbReference type="EMBL" id="JXQV01000030">
    <property type="protein sequence ID" value="KIP99046.1"/>
    <property type="molecule type" value="Genomic_DNA"/>
</dbReference>
<comment type="function">
    <text evidence="3">The glycine cleavage system catalyzes the degradation of glycine. The H protein shuttles the methylamine group of glycine from the P protein to the T protein.</text>
</comment>
<dbReference type="PANTHER" id="PTHR11715">
    <property type="entry name" value="GLYCINE CLEAVAGE SYSTEM H PROTEIN"/>
    <property type="match status" value="1"/>
</dbReference>
<comment type="subunit">
    <text evidence="3">The glycine cleavage system is composed of four proteins: P, T, L and H.</text>
</comment>
<dbReference type="HAMAP" id="MF_00272">
    <property type="entry name" value="GcvH"/>
    <property type="match status" value="1"/>
</dbReference>
<name>A0A0D0KLY5_AGRTU</name>